<accession>A0A1V2GH68</accession>
<sequence>MEIKAAQFVTSRGRRVLTDNGQQGMGGKAGVGSTTEKMQGQVAEAIFANCADLDNNQLDEIISWVQLYRS</sequence>
<gene>
    <name evidence="1" type="ORF">BXT93_09520</name>
</gene>
<organism evidence="1 2">
    <name type="scientific">Escherichia coli</name>
    <dbReference type="NCBI Taxonomy" id="562"/>
    <lineage>
        <taxon>Bacteria</taxon>
        <taxon>Pseudomonadati</taxon>
        <taxon>Pseudomonadota</taxon>
        <taxon>Gammaproteobacteria</taxon>
        <taxon>Enterobacterales</taxon>
        <taxon>Enterobacteriaceae</taxon>
        <taxon>Escherichia</taxon>
    </lineage>
</organism>
<dbReference type="AlphaFoldDB" id="A0A1V2GH68"/>
<evidence type="ECO:0000313" key="2">
    <source>
        <dbReference type="Proteomes" id="UP000188967"/>
    </source>
</evidence>
<name>A0A1V2GH68_ECOLX</name>
<dbReference type="EMBL" id="MTPS01000135">
    <property type="protein sequence ID" value="ONG35182.1"/>
    <property type="molecule type" value="Genomic_DNA"/>
</dbReference>
<reference evidence="1 2" key="1">
    <citation type="submission" date="2017-01" db="EMBL/GenBank/DDBJ databases">
        <title>Draft genome sequence of an E. coli strain isolated from human, in Amazon, Brazil.</title>
        <authorList>
            <person name="Moura Q."/>
            <person name="Fernandes M.R."/>
            <person name="Cerdeira L."/>
            <person name="Vianello M."/>
            <person name="Souza T.A."/>
            <person name="Ienne S."/>
            <person name="Lincopan N."/>
        </authorList>
    </citation>
    <scope>NUCLEOTIDE SEQUENCE [LARGE SCALE GENOMIC DNA]</scope>
    <source>
        <strain evidence="1 2">ICBEcBL-II-13</strain>
    </source>
</reference>
<protein>
    <submittedName>
        <fullName evidence="1">Uncharacterized protein</fullName>
    </submittedName>
</protein>
<dbReference type="Proteomes" id="UP000188967">
    <property type="component" value="Unassembled WGS sequence"/>
</dbReference>
<evidence type="ECO:0000313" key="1">
    <source>
        <dbReference type="EMBL" id="ONG35182.1"/>
    </source>
</evidence>
<comment type="caution">
    <text evidence="1">The sequence shown here is derived from an EMBL/GenBank/DDBJ whole genome shotgun (WGS) entry which is preliminary data.</text>
</comment>
<dbReference type="RefSeq" id="WP_076795201.1">
    <property type="nucleotide sequence ID" value="NZ_JAKVSX010000045.1"/>
</dbReference>
<proteinExistence type="predicted"/>